<dbReference type="InterPro" id="IPR019752">
    <property type="entry name" value="Pyrv/ketoisovalerate_OxRed_cat"/>
</dbReference>
<dbReference type="STRING" id="383372.Rcas_2308"/>
<dbReference type="InterPro" id="IPR002869">
    <property type="entry name" value="Pyrv_flavodox_OxRed_cen"/>
</dbReference>
<feature type="domain" description="Pyruvate/ketoisovalerate oxidoreductase catalytic" evidence="2">
    <location>
        <begin position="35"/>
        <end position="197"/>
    </location>
</feature>
<dbReference type="InterPro" id="IPR050722">
    <property type="entry name" value="Pyruvate:ferred/Flavod_OxRd"/>
</dbReference>
<dbReference type="KEGG" id="rca:Rcas_2308"/>
<dbReference type="InterPro" id="IPR033412">
    <property type="entry name" value="PFOR_II"/>
</dbReference>
<keyword evidence="6" id="KW-1185">Reference proteome</keyword>
<evidence type="ECO:0000313" key="5">
    <source>
        <dbReference type="EMBL" id="ABU58391.1"/>
    </source>
</evidence>
<dbReference type="CDD" id="cd07034">
    <property type="entry name" value="TPP_PYR_PFOR_IOR-alpha_like"/>
    <property type="match status" value="1"/>
</dbReference>
<gene>
    <name evidence="5" type="ordered locus">Rcas_2308</name>
</gene>
<dbReference type="Gene3D" id="3.40.920.10">
    <property type="entry name" value="Pyruvate-ferredoxin oxidoreductase, PFOR, domain III"/>
    <property type="match status" value="1"/>
</dbReference>
<dbReference type="SUPFAM" id="SSF52518">
    <property type="entry name" value="Thiamin diphosphate-binding fold (THDP-binding)"/>
    <property type="match status" value="1"/>
</dbReference>
<dbReference type="GO" id="GO:0006979">
    <property type="term" value="P:response to oxidative stress"/>
    <property type="evidence" value="ECO:0007669"/>
    <property type="project" value="TreeGrafter"/>
</dbReference>
<dbReference type="Pfam" id="PF01558">
    <property type="entry name" value="POR"/>
    <property type="match status" value="1"/>
</dbReference>
<evidence type="ECO:0000259" key="4">
    <source>
        <dbReference type="Pfam" id="PF17147"/>
    </source>
</evidence>
<dbReference type="EMBL" id="CP000804">
    <property type="protein sequence ID" value="ABU58391.1"/>
    <property type="molecule type" value="Genomic_DNA"/>
</dbReference>
<dbReference type="InterPro" id="IPR029061">
    <property type="entry name" value="THDP-binding"/>
</dbReference>
<dbReference type="eggNOG" id="COG0674">
    <property type="taxonomic scope" value="Bacteria"/>
</dbReference>
<dbReference type="Gene3D" id="3.40.50.920">
    <property type="match status" value="1"/>
</dbReference>
<feature type="domain" description="Pyruvate flavodoxin/ferredoxin oxidoreductase pyrimidine binding" evidence="3">
    <location>
        <begin position="234"/>
        <end position="397"/>
    </location>
</feature>
<dbReference type="SUPFAM" id="SSF52922">
    <property type="entry name" value="TK C-terminal domain-like"/>
    <property type="match status" value="1"/>
</dbReference>
<dbReference type="eggNOG" id="COG1014">
    <property type="taxonomic scope" value="Bacteria"/>
</dbReference>
<dbReference type="SUPFAM" id="SSF53323">
    <property type="entry name" value="Pyruvate-ferredoxin oxidoreductase, PFOR, domain III"/>
    <property type="match status" value="1"/>
</dbReference>
<dbReference type="InterPro" id="IPR022367">
    <property type="entry name" value="2-oxoacid/accept_OxRdtase_asu"/>
</dbReference>
<dbReference type="InterPro" id="IPR002880">
    <property type="entry name" value="Pyrv_Fd/Flavodoxin_OxRdtase_N"/>
</dbReference>
<dbReference type="PANTHER" id="PTHR32154:SF29">
    <property type="entry name" value="BLR6743 PROTEIN"/>
    <property type="match status" value="1"/>
</dbReference>
<reference evidence="5 6" key="1">
    <citation type="submission" date="2007-08" db="EMBL/GenBank/DDBJ databases">
        <title>Complete sequence of Roseiflexus castenholzii DSM 13941.</title>
        <authorList>
            <consortium name="US DOE Joint Genome Institute"/>
            <person name="Copeland A."/>
            <person name="Lucas S."/>
            <person name="Lapidus A."/>
            <person name="Barry K."/>
            <person name="Glavina del Rio T."/>
            <person name="Dalin E."/>
            <person name="Tice H."/>
            <person name="Pitluck S."/>
            <person name="Thompson L.S."/>
            <person name="Brettin T."/>
            <person name="Bruce D."/>
            <person name="Detter J.C."/>
            <person name="Han C."/>
            <person name="Tapia R."/>
            <person name="Schmutz J."/>
            <person name="Larimer F."/>
            <person name="Land M."/>
            <person name="Hauser L."/>
            <person name="Kyrpides N."/>
            <person name="Mikhailova N."/>
            <person name="Bryant D.A."/>
            <person name="Hanada S."/>
            <person name="Tsukatani Y."/>
            <person name="Richardson P."/>
        </authorList>
    </citation>
    <scope>NUCLEOTIDE SEQUENCE [LARGE SCALE GENOMIC DNA]</scope>
    <source>
        <strain evidence="6">DSM 13941 / HLO8</strain>
    </source>
</reference>
<dbReference type="Proteomes" id="UP000000263">
    <property type="component" value="Chromosome"/>
</dbReference>
<protein>
    <submittedName>
        <fullName evidence="5">Pyruvate flavodoxin/ferredoxin oxidoreductase domain protein</fullName>
    </submittedName>
</protein>
<proteinExistence type="predicted"/>
<evidence type="ECO:0000259" key="2">
    <source>
        <dbReference type="Pfam" id="PF01558"/>
    </source>
</evidence>
<feature type="domain" description="Pyruvate:ferredoxin oxidoreductase core" evidence="4">
    <location>
        <begin position="509"/>
        <end position="595"/>
    </location>
</feature>
<name>A7NLK0_ROSCS</name>
<evidence type="ECO:0000259" key="3">
    <source>
        <dbReference type="Pfam" id="PF01855"/>
    </source>
</evidence>
<dbReference type="FunFam" id="3.40.50.970:FF:000022">
    <property type="entry name" value="2-oxoglutarate ferredoxin oxidoreductase alpha subunit"/>
    <property type="match status" value="1"/>
</dbReference>
<dbReference type="Pfam" id="PF17147">
    <property type="entry name" value="PFOR_II"/>
    <property type="match status" value="1"/>
</dbReference>
<evidence type="ECO:0000256" key="1">
    <source>
        <dbReference type="ARBA" id="ARBA00023002"/>
    </source>
</evidence>
<dbReference type="NCBIfam" id="TIGR03710">
    <property type="entry name" value="OAFO_sf"/>
    <property type="match status" value="1"/>
</dbReference>
<dbReference type="PANTHER" id="PTHR32154">
    <property type="entry name" value="PYRUVATE-FLAVODOXIN OXIDOREDUCTASE-RELATED"/>
    <property type="match status" value="1"/>
</dbReference>
<dbReference type="GO" id="GO:0016903">
    <property type="term" value="F:oxidoreductase activity, acting on the aldehyde or oxo group of donors"/>
    <property type="evidence" value="ECO:0007669"/>
    <property type="project" value="InterPro"/>
</dbReference>
<accession>A7NLK0</accession>
<dbReference type="Pfam" id="PF01855">
    <property type="entry name" value="POR_N"/>
    <property type="match status" value="1"/>
</dbReference>
<dbReference type="Gene3D" id="3.40.50.970">
    <property type="match status" value="1"/>
</dbReference>
<organism evidence="5 6">
    <name type="scientific">Roseiflexus castenholzii (strain DSM 13941 / HLO8)</name>
    <dbReference type="NCBI Taxonomy" id="383372"/>
    <lineage>
        <taxon>Bacteria</taxon>
        <taxon>Bacillati</taxon>
        <taxon>Chloroflexota</taxon>
        <taxon>Chloroflexia</taxon>
        <taxon>Chloroflexales</taxon>
        <taxon>Roseiflexineae</taxon>
        <taxon>Roseiflexaceae</taxon>
        <taxon>Roseiflexus</taxon>
    </lineage>
</organism>
<dbReference type="OrthoDB" id="9794954at2"/>
<evidence type="ECO:0000313" key="6">
    <source>
        <dbReference type="Proteomes" id="UP000000263"/>
    </source>
</evidence>
<keyword evidence="1" id="KW-0560">Oxidoreductase</keyword>
<sequence>MIQMPDTEIQPRPLDRPASEPIVNDFSIVAATVNGSGSQTANNVLMRAIFKMGVPVSGKNLFPSNIQGLPTWFTIRVSKDGYTARRETTEILVAFNQRTADEDLASLVPGGVCVHPNDITFTNPRSDVSFYPLPVRDLVKQSGVDAKLRDYIANMVYVGALAELLSIDMNEIKAALERHFKGKAKPVSLNYGVVVAAAEWVRANLPKTDRFQVAPMDKTQGLILVDGNTAAAFGALMGGMTVCAWYPITPSTSLVDAMTELAPILRADPETNTTTYAIIQTEDEIAAAGIVVGAGWAGARAMTATSGPGLSLMNEFVSLAYFAEVPCVIWDVQRMGPSTGLPTRTSQGDVLSAYYMGHGDTHHVILFPGSMIECFEFGYLAFDLAERLQTPVLVLSDLDLGMNNWMSEPFTYPDRPLDRGKVLSADELEKFKDWGRYKDIDGDGIPYRTLPGNPNPRAAYLARGTGHNEYAIYSERPQDWQRNLDRLTRKHNTARTLVPKPVVQEAEDATIGIVAYGSTDPAVREACDMLRARGITASYLRIRALPLEATLTDFLAKYERVYVVELNQDGQMAQLVQLHAPEYAARIRPIHICNGLPMSAQFVVDSIVSAEHPVT</sequence>
<dbReference type="RefSeq" id="WP_012120815.1">
    <property type="nucleotide sequence ID" value="NC_009767.1"/>
</dbReference>
<dbReference type="HOGENOM" id="CLU_017038_1_0_0"/>
<dbReference type="AlphaFoldDB" id="A7NLK0"/>
<dbReference type="InterPro" id="IPR009014">
    <property type="entry name" value="Transketo_C/PFOR_II"/>
</dbReference>
<keyword evidence="5" id="KW-0670">Pyruvate</keyword>